<dbReference type="InterPro" id="IPR040498">
    <property type="entry name" value="PriA_CRR"/>
</dbReference>
<dbReference type="InterPro" id="IPR011545">
    <property type="entry name" value="DEAD/DEAH_box_helicase_dom"/>
</dbReference>
<accession>A0A420W650</accession>
<dbReference type="GO" id="GO:0008270">
    <property type="term" value="F:zinc ion binding"/>
    <property type="evidence" value="ECO:0007669"/>
    <property type="project" value="UniProtKB-UniRule"/>
</dbReference>
<proteinExistence type="inferred from homology"/>
<keyword evidence="5 12" id="KW-0378">Hydrolase</keyword>
<dbReference type="AlphaFoldDB" id="A0A420W650"/>
<keyword evidence="2 12" id="KW-0235">DNA replication</keyword>
<dbReference type="Gene3D" id="3.40.50.300">
    <property type="entry name" value="P-loop containing nucleotide triphosphate hydrolases"/>
    <property type="match status" value="2"/>
</dbReference>
<dbReference type="InterPro" id="IPR001650">
    <property type="entry name" value="Helicase_C-like"/>
</dbReference>
<dbReference type="Pfam" id="PF18319">
    <property type="entry name" value="Zn_ribbon_PriA"/>
    <property type="match status" value="1"/>
</dbReference>
<dbReference type="Gene3D" id="3.40.1440.60">
    <property type="entry name" value="PriA, 3(prime) DNA-binding domain"/>
    <property type="match status" value="1"/>
</dbReference>
<dbReference type="InterPro" id="IPR005259">
    <property type="entry name" value="PriA"/>
</dbReference>
<evidence type="ECO:0000256" key="7">
    <source>
        <dbReference type="ARBA" id="ARBA00022833"/>
    </source>
</evidence>
<evidence type="ECO:0000256" key="10">
    <source>
        <dbReference type="ARBA" id="ARBA00023235"/>
    </source>
</evidence>
<feature type="binding site" evidence="12">
    <location>
        <position position="526"/>
    </location>
    <ligand>
        <name>Zn(2+)</name>
        <dbReference type="ChEBI" id="CHEBI:29105"/>
        <label>2</label>
    </ligand>
</feature>
<dbReference type="SMART" id="SM00490">
    <property type="entry name" value="HELICc"/>
    <property type="match status" value="1"/>
</dbReference>
<dbReference type="GO" id="GO:0005524">
    <property type="term" value="F:ATP binding"/>
    <property type="evidence" value="ECO:0007669"/>
    <property type="project" value="UniProtKB-UniRule"/>
</dbReference>
<dbReference type="PANTHER" id="PTHR30580:SF0">
    <property type="entry name" value="PRIMOSOMAL PROTEIN N"/>
    <property type="match status" value="1"/>
</dbReference>
<dbReference type="SUPFAM" id="SSF52540">
    <property type="entry name" value="P-loop containing nucleoside triphosphate hydrolases"/>
    <property type="match status" value="2"/>
</dbReference>
<keyword evidence="15" id="KW-1185">Reference proteome</keyword>
<evidence type="ECO:0000256" key="11">
    <source>
        <dbReference type="ARBA" id="ARBA00048988"/>
    </source>
</evidence>
<dbReference type="Pfam" id="PF00270">
    <property type="entry name" value="DEAD"/>
    <property type="match status" value="1"/>
</dbReference>
<keyword evidence="1 12" id="KW-0639">Primosome</keyword>
<comment type="catalytic activity">
    <reaction evidence="11 12">
        <text>ATP + H2O = ADP + phosphate + H(+)</text>
        <dbReference type="Rhea" id="RHEA:13065"/>
        <dbReference type="ChEBI" id="CHEBI:15377"/>
        <dbReference type="ChEBI" id="CHEBI:15378"/>
        <dbReference type="ChEBI" id="CHEBI:30616"/>
        <dbReference type="ChEBI" id="CHEBI:43474"/>
        <dbReference type="ChEBI" id="CHEBI:456216"/>
        <dbReference type="EC" id="5.6.2.4"/>
    </reaction>
</comment>
<evidence type="ECO:0000256" key="2">
    <source>
        <dbReference type="ARBA" id="ARBA00022705"/>
    </source>
</evidence>
<dbReference type="InterPro" id="IPR042115">
    <property type="entry name" value="PriA_3primeBD_sf"/>
</dbReference>
<evidence type="ECO:0000256" key="9">
    <source>
        <dbReference type="ARBA" id="ARBA00023125"/>
    </source>
</evidence>
<dbReference type="PROSITE" id="PS51192">
    <property type="entry name" value="HELICASE_ATP_BIND_1"/>
    <property type="match status" value="1"/>
</dbReference>
<dbReference type="Pfam" id="PF17764">
    <property type="entry name" value="PriA_3primeBD"/>
    <property type="match status" value="1"/>
</dbReference>
<feature type="binding site" evidence="12">
    <location>
        <position position="496"/>
    </location>
    <ligand>
        <name>Zn(2+)</name>
        <dbReference type="ChEBI" id="CHEBI:29105"/>
        <label>1</label>
    </ligand>
</feature>
<feature type="domain" description="Helicase ATP-binding" evidence="13">
    <location>
        <begin position="271"/>
        <end position="437"/>
    </location>
</feature>
<dbReference type="RefSeq" id="WP_121171588.1">
    <property type="nucleotide sequence ID" value="NZ_RBIE01000003.1"/>
</dbReference>
<dbReference type="Pfam" id="PF00271">
    <property type="entry name" value="Helicase_C"/>
    <property type="match status" value="1"/>
</dbReference>
<comment type="function">
    <text evidence="12">Initiates the restart of stalled replication forks, which reloads the replicative helicase on sites other than the origin of replication. Recognizes and binds to abandoned replication forks and remodels them to uncover a helicase loading site. Promotes assembly of the primosome at these replication forks.</text>
</comment>
<evidence type="ECO:0000256" key="1">
    <source>
        <dbReference type="ARBA" id="ARBA00022515"/>
    </source>
</evidence>
<name>A0A420W650_9BACT</name>
<dbReference type="SMART" id="SM00487">
    <property type="entry name" value="DEXDc"/>
    <property type="match status" value="1"/>
</dbReference>
<dbReference type="EC" id="5.6.2.4" evidence="12"/>
<keyword evidence="10 12" id="KW-0413">Isomerase</keyword>
<evidence type="ECO:0000259" key="13">
    <source>
        <dbReference type="PROSITE" id="PS51192"/>
    </source>
</evidence>
<evidence type="ECO:0000256" key="5">
    <source>
        <dbReference type="ARBA" id="ARBA00022801"/>
    </source>
</evidence>
<sequence length="787" mass="89580">MFVEVLLDLPVDQTFTYKLSGYESNPPAFGKRVIVPFGRGELLKTGIILSVKESLKTPILNLKEVFDIPDSFPLITEEILETCRWISSFYCSSLGEALFRFIPESFLVQESILVSFKDKPPETKLTPSEEAVLNELLKSSSKRLKLSTLRRRLKIKSLSSVISNLVKKGVVERLTEIEGEKVPKEVYLKVGAPCQYRGKRGRELIEILSERREVPVKEVKALGFSDSVIKNLVEKGCAELVYKKVSLEGREIPLKDLRKVKLTPSQKRAYDEILSSDLPFLLSGVTGSGKMEVYLNVAREFVKRGKGVIILVPELLLTPELKARVEAYLGENVDLYCGKLTPKEKASVWLKALRGETKVFLGTRPAVLLPVKNLGLIIVDEEQDPSYKENQKPYYNAREVAIKRAQIEKAKLLLVSATPSVESFYRFRKGEIGRFHLKERVGKIPLPVIEVVDLRKEERRGIFSKKLLETLERVVKGGRQVLLYIPRRGFYSTVFCDSCGWSAECKYCKVNLTYHKSSHLLICHMCGRRYRPVSRCPKCSAKLTYRGYGTERVEEELLNLFPNWKVVRLDLDTVKDPISGAKLISEIKEGKYQVIVGTNIAIKGHNFPNLSFVGILLAELLSGAPDYRASERIFQSILQATGRAGRFQPGSAIVQTFNPEFPPIKYAVNYLYDGFYSEELFGRELLGYPPYTLGVLLEFQLEKKGLERELKDRYDSLSTVLSGKFNFPKLSPAPIPKISGRYRYQAFITTSWENHLEKLRELKGKIEKLFPYHKFKCKIDVEPTRIL</sequence>
<evidence type="ECO:0000256" key="3">
    <source>
        <dbReference type="ARBA" id="ARBA00022723"/>
    </source>
</evidence>
<evidence type="ECO:0000313" key="14">
    <source>
        <dbReference type="EMBL" id="RKQ60649.1"/>
    </source>
</evidence>
<dbReference type="GO" id="GO:0003677">
    <property type="term" value="F:DNA binding"/>
    <property type="evidence" value="ECO:0007669"/>
    <property type="project" value="UniProtKB-UniRule"/>
</dbReference>
<keyword evidence="9 12" id="KW-0238">DNA-binding</keyword>
<dbReference type="Proteomes" id="UP000280881">
    <property type="component" value="Unassembled WGS sequence"/>
</dbReference>
<feature type="binding site" evidence="12">
    <location>
        <position position="539"/>
    </location>
    <ligand>
        <name>Zn(2+)</name>
        <dbReference type="ChEBI" id="CHEBI:29105"/>
        <label>1</label>
    </ligand>
</feature>
<dbReference type="EMBL" id="RBIE01000003">
    <property type="protein sequence ID" value="RKQ60649.1"/>
    <property type="molecule type" value="Genomic_DNA"/>
</dbReference>
<evidence type="ECO:0000256" key="8">
    <source>
        <dbReference type="ARBA" id="ARBA00022840"/>
    </source>
</evidence>
<dbReference type="OrthoDB" id="9759544at2"/>
<keyword evidence="8 12" id="KW-0067">ATP-binding</keyword>
<keyword evidence="3 12" id="KW-0479">Metal-binding</keyword>
<dbReference type="GO" id="GO:0006310">
    <property type="term" value="P:DNA recombination"/>
    <property type="evidence" value="ECO:0007669"/>
    <property type="project" value="InterPro"/>
</dbReference>
<feature type="binding site" evidence="12">
    <location>
        <position position="523"/>
    </location>
    <ligand>
        <name>Zn(2+)</name>
        <dbReference type="ChEBI" id="CHEBI:29105"/>
        <label>2</label>
    </ligand>
</feature>
<dbReference type="FunFam" id="3.40.50.300:FF:000489">
    <property type="entry name" value="Primosome assembly protein PriA"/>
    <property type="match status" value="1"/>
</dbReference>
<gene>
    <name evidence="12" type="primary">priA</name>
    <name evidence="14" type="ORF">C7457_1478</name>
</gene>
<reference evidence="14 15" key="1">
    <citation type="submission" date="2018-10" db="EMBL/GenBank/DDBJ databases">
        <title>Genomic Encyclopedia of Type Strains, Phase IV (KMG-IV): sequencing the most valuable type-strain genomes for metagenomic binning, comparative biology and taxonomic classification.</title>
        <authorList>
            <person name="Goeker M."/>
        </authorList>
    </citation>
    <scope>NUCLEOTIDE SEQUENCE [LARGE SCALE GENOMIC DNA]</scope>
    <source>
        <strain evidence="14 15">DSM 15521</strain>
    </source>
</reference>
<feature type="binding site" evidence="12">
    <location>
        <position position="536"/>
    </location>
    <ligand>
        <name>Zn(2+)</name>
        <dbReference type="ChEBI" id="CHEBI:29105"/>
        <label>1</label>
    </ligand>
</feature>
<evidence type="ECO:0000313" key="15">
    <source>
        <dbReference type="Proteomes" id="UP000280881"/>
    </source>
</evidence>
<evidence type="ECO:0000256" key="12">
    <source>
        <dbReference type="HAMAP-Rule" id="MF_00983"/>
    </source>
</evidence>
<dbReference type="HAMAP" id="MF_00983">
    <property type="entry name" value="PriA"/>
    <property type="match status" value="1"/>
</dbReference>
<dbReference type="GO" id="GO:0006269">
    <property type="term" value="P:DNA replication, synthesis of primer"/>
    <property type="evidence" value="ECO:0007669"/>
    <property type="project" value="UniProtKB-KW"/>
</dbReference>
<feature type="binding site" evidence="12">
    <location>
        <position position="508"/>
    </location>
    <ligand>
        <name>Zn(2+)</name>
        <dbReference type="ChEBI" id="CHEBI:29105"/>
        <label>2</label>
    </ligand>
</feature>
<comment type="caution">
    <text evidence="14">The sequence shown here is derived from an EMBL/GenBank/DDBJ whole genome shotgun (WGS) entry which is preliminary data.</text>
</comment>
<protein>
    <recommendedName>
        <fullName evidence="12">Replication restart protein PriA</fullName>
    </recommendedName>
    <alternativeName>
        <fullName evidence="12">ATP-dependent DNA helicase PriA</fullName>
        <ecNumber evidence="12">5.6.2.4</ecNumber>
    </alternativeName>
    <alternativeName>
        <fullName evidence="12">DNA 3'-5' helicase PriA</fullName>
    </alternativeName>
</protein>
<feature type="binding site" evidence="12">
    <location>
        <position position="505"/>
    </location>
    <ligand>
        <name>Zn(2+)</name>
        <dbReference type="ChEBI" id="CHEBI:29105"/>
        <label>2</label>
    </ligand>
</feature>
<comment type="catalytic activity">
    <reaction evidence="12">
        <text>Couples ATP hydrolysis with the unwinding of duplex DNA by translocating in the 3'-5' direction.</text>
        <dbReference type="EC" id="5.6.2.4"/>
    </reaction>
</comment>
<evidence type="ECO:0000256" key="4">
    <source>
        <dbReference type="ARBA" id="ARBA00022741"/>
    </source>
</evidence>
<dbReference type="InterPro" id="IPR014001">
    <property type="entry name" value="Helicase_ATP-bd"/>
</dbReference>
<dbReference type="GO" id="GO:0006270">
    <property type="term" value="P:DNA replication initiation"/>
    <property type="evidence" value="ECO:0007669"/>
    <property type="project" value="TreeGrafter"/>
</dbReference>
<dbReference type="InterPro" id="IPR027417">
    <property type="entry name" value="P-loop_NTPase"/>
</dbReference>
<evidence type="ECO:0000256" key="6">
    <source>
        <dbReference type="ARBA" id="ARBA00022806"/>
    </source>
</evidence>
<organism evidence="14 15">
    <name type="scientific">Thermovibrio guaymasensis</name>
    <dbReference type="NCBI Taxonomy" id="240167"/>
    <lineage>
        <taxon>Bacteria</taxon>
        <taxon>Pseudomonadati</taxon>
        <taxon>Aquificota</taxon>
        <taxon>Aquificia</taxon>
        <taxon>Desulfurobacteriales</taxon>
        <taxon>Desulfurobacteriaceae</taxon>
        <taxon>Thermovibrio</taxon>
    </lineage>
</organism>
<dbReference type="GO" id="GO:1990077">
    <property type="term" value="C:primosome complex"/>
    <property type="evidence" value="ECO:0007669"/>
    <property type="project" value="UniProtKB-UniRule"/>
</dbReference>
<feature type="binding site" evidence="12">
    <location>
        <position position="499"/>
    </location>
    <ligand>
        <name>Zn(2+)</name>
        <dbReference type="ChEBI" id="CHEBI:29105"/>
        <label>1</label>
    </ligand>
</feature>
<dbReference type="PANTHER" id="PTHR30580">
    <property type="entry name" value="PRIMOSOMAL PROTEIN N"/>
    <property type="match status" value="1"/>
</dbReference>
<dbReference type="InterPro" id="IPR041222">
    <property type="entry name" value="PriA_3primeBD"/>
</dbReference>
<keyword evidence="7 12" id="KW-0862">Zinc</keyword>
<dbReference type="NCBIfam" id="TIGR00595">
    <property type="entry name" value="priA"/>
    <property type="match status" value="1"/>
</dbReference>
<comment type="cofactor">
    <cofactor evidence="12">
        <name>Zn(2+)</name>
        <dbReference type="ChEBI" id="CHEBI:29105"/>
    </cofactor>
    <text evidence="12">Binds 2 zinc ions per subunit.</text>
</comment>
<comment type="subunit">
    <text evidence="12">Component of the replication restart primosome.</text>
</comment>
<comment type="similarity">
    <text evidence="12">Belongs to the helicase family. PriA subfamily.</text>
</comment>
<keyword evidence="6 12" id="KW-0347">Helicase</keyword>
<dbReference type="GO" id="GO:0006302">
    <property type="term" value="P:double-strand break repair"/>
    <property type="evidence" value="ECO:0007669"/>
    <property type="project" value="InterPro"/>
</dbReference>
<dbReference type="GO" id="GO:0016887">
    <property type="term" value="F:ATP hydrolysis activity"/>
    <property type="evidence" value="ECO:0007669"/>
    <property type="project" value="RHEA"/>
</dbReference>
<dbReference type="GO" id="GO:0043138">
    <property type="term" value="F:3'-5' DNA helicase activity"/>
    <property type="evidence" value="ECO:0007669"/>
    <property type="project" value="UniProtKB-EC"/>
</dbReference>
<keyword evidence="4 12" id="KW-0547">Nucleotide-binding</keyword>